<dbReference type="GeneID" id="17037982"/>
<dbReference type="Pfam" id="PF02721">
    <property type="entry name" value="DUF223"/>
    <property type="match status" value="1"/>
</dbReference>
<evidence type="ECO:0000256" key="8">
    <source>
        <dbReference type="ARBA" id="ARBA00023172"/>
    </source>
</evidence>
<dbReference type="EMBL" id="AGSI01000017">
    <property type="protein sequence ID" value="EIE20008.1"/>
    <property type="molecule type" value="Genomic_DNA"/>
</dbReference>
<evidence type="ECO:0000256" key="9">
    <source>
        <dbReference type="ARBA" id="ARBA00023242"/>
    </source>
</evidence>
<dbReference type="GO" id="GO:0006310">
    <property type="term" value="P:DNA recombination"/>
    <property type="evidence" value="ECO:0007669"/>
    <property type="project" value="UniProtKB-KW"/>
</dbReference>
<evidence type="ECO:0000313" key="15">
    <source>
        <dbReference type="Proteomes" id="UP000007264"/>
    </source>
</evidence>
<organism evidence="14 15">
    <name type="scientific">Coccomyxa subellipsoidea (strain C-169)</name>
    <name type="common">Green microalga</name>
    <dbReference type="NCBI Taxonomy" id="574566"/>
    <lineage>
        <taxon>Eukaryota</taxon>
        <taxon>Viridiplantae</taxon>
        <taxon>Chlorophyta</taxon>
        <taxon>core chlorophytes</taxon>
        <taxon>Trebouxiophyceae</taxon>
        <taxon>Trebouxiophyceae incertae sedis</taxon>
        <taxon>Coccomyxaceae</taxon>
        <taxon>Coccomyxa</taxon>
        <taxon>Coccomyxa subellipsoidea</taxon>
    </lineage>
</organism>
<comment type="subcellular location">
    <subcellularLocation>
        <location evidence="1 10">Nucleus</location>
    </subcellularLocation>
</comment>
<keyword evidence="6 10" id="KW-0862">Zinc</keyword>
<comment type="caution">
    <text evidence="14">The sequence shown here is derived from an EMBL/GenBank/DDBJ whole genome shotgun (WGS) entry which is preliminary data.</text>
</comment>
<dbReference type="PANTHER" id="PTHR47165">
    <property type="entry name" value="OS03G0429900 PROTEIN"/>
    <property type="match status" value="1"/>
</dbReference>
<evidence type="ECO:0000259" key="13">
    <source>
        <dbReference type="Pfam" id="PF16900"/>
    </source>
</evidence>
<dbReference type="GO" id="GO:0003677">
    <property type="term" value="F:DNA binding"/>
    <property type="evidence" value="ECO:0007669"/>
    <property type="project" value="UniProtKB-KW"/>
</dbReference>
<dbReference type="CDD" id="cd04475">
    <property type="entry name" value="RPA1_DBD_B"/>
    <property type="match status" value="1"/>
</dbReference>
<accession>I0YNN9</accession>
<reference evidence="14 15" key="1">
    <citation type="journal article" date="2012" name="Genome Biol.">
        <title>The genome of the polar eukaryotic microalga coccomyxa subellipsoidea reveals traits of cold adaptation.</title>
        <authorList>
            <person name="Blanc G."/>
            <person name="Agarkova I."/>
            <person name="Grimwood J."/>
            <person name="Kuo A."/>
            <person name="Brueggeman A."/>
            <person name="Dunigan D."/>
            <person name="Gurnon J."/>
            <person name="Ladunga I."/>
            <person name="Lindquist E."/>
            <person name="Lucas S."/>
            <person name="Pangilinan J."/>
            <person name="Proschold T."/>
            <person name="Salamov A."/>
            <person name="Schmutz J."/>
            <person name="Weeks D."/>
            <person name="Yamada T."/>
            <person name="Claverie J.M."/>
            <person name="Grigoriev I."/>
            <person name="Van Etten J."/>
            <person name="Lomsadze A."/>
            <person name="Borodovsky M."/>
        </authorList>
    </citation>
    <scope>NUCLEOTIDE SEQUENCE [LARGE SCALE GENOMIC DNA]</scope>
    <source>
        <strain evidence="14 15">C-169</strain>
    </source>
</reference>
<gene>
    <name evidence="14" type="ORF">COCSUDRAFT_19010</name>
</gene>
<dbReference type="Proteomes" id="UP000007264">
    <property type="component" value="Unassembled WGS sequence"/>
</dbReference>
<feature type="domain" description="Replication protein A 70 kDa DNA-binding subunit B/D first OB fold" evidence="11">
    <location>
        <begin position="34"/>
        <end position="134"/>
    </location>
</feature>
<evidence type="ECO:0000256" key="3">
    <source>
        <dbReference type="ARBA" id="ARBA00022705"/>
    </source>
</evidence>
<dbReference type="InterPro" id="IPR012340">
    <property type="entry name" value="NA-bd_OB-fold"/>
</dbReference>
<dbReference type="FunFam" id="2.40.50.140:FF:000041">
    <property type="entry name" value="Replication protein A subunit"/>
    <property type="match status" value="1"/>
</dbReference>
<dbReference type="FunFam" id="2.40.50.140:FF:000064">
    <property type="entry name" value="Replication protein A subunit"/>
    <property type="match status" value="1"/>
</dbReference>
<comment type="function">
    <text evidence="10">Component of the replication protein A complex (RPA) required for DNA recombination, repair and replication. The activity of RPA is mediated by single-stranded DNA binding and protein interactions. Probably involved in repair of double-strand DNA breaks (DSBs) induced by genotoxic stresses.</text>
</comment>
<keyword evidence="7 10" id="KW-0238">DNA-binding</keyword>
<dbReference type="GO" id="GO:0005634">
    <property type="term" value="C:nucleus"/>
    <property type="evidence" value="ECO:0007669"/>
    <property type="project" value="UniProtKB-SubCell"/>
</dbReference>
<dbReference type="KEGG" id="csl:COCSUDRAFT_19010"/>
<evidence type="ECO:0000313" key="14">
    <source>
        <dbReference type="EMBL" id="EIE20008.1"/>
    </source>
</evidence>
<comment type="subunit">
    <text evidence="10">Heterotrimer of RPA1, RPA2 and RPA3 (canonical replication protein A complex).</text>
</comment>
<keyword evidence="3 10" id="KW-0235">DNA replication</keyword>
<dbReference type="GO" id="GO:0006260">
    <property type="term" value="P:DNA replication"/>
    <property type="evidence" value="ECO:0007669"/>
    <property type="project" value="UniProtKB-KW"/>
</dbReference>
<proteinExistence type="inferred from homology"/>
<dbReference type="FunFam" id="2.40.50.140:FF:000090">
    <property type="entry name" value="Replication protein A subunit"/>
    <property type="match status" value="1"/>
</dbReference>
<feature type="domain" description="Replication factor A C-terminal" evidence="12">
    <location>
        <begin position="321"/>
        <end position="466"/>
    </location>
</feature>
<dbReference type="GO" id="GO:0008270">
    <property type="term" value="F:zinc ion binding"/>
    <property type="evidence" value="ECO:0007669"/>
    <property type="project" value="UniProtKB-KW"/>
</dbReference>
<comment type="similarity">
    <text evidence="2 10">Belongs to the replication factor A protein 1 family.</text>
</comment>
<dbReference type="GO" id="GO:0006281">
    <property type="term" value="P:DNA repair"/>
    <property type="evidence" value="ECO:0007669"/>
    <property type="project" value="InterPro"/>
</dbReference>
<dbReference type="OrthoDB" id="1751331at2759"/>
<keyword evidence="5 10" id="KW-0863">Zinc-finger</keyword>
<dbReference type="InterPro" id="IPR003871">
    <property type="entry name" value="RFA1B/D_OB_1st"/>
</dbReference>
<dbReference type="SUPFAM" id="SSF50249">
    <property type="entry name" value="Nucleic acid-binding proteins"/>
    <property type="match status" value="3"/>
</dbReference>
<dbReference type="RefSeq" id="XP_005644552.1">
    <property type="nucleotide sequence ID" value="XM_005644495.1"/>
</dbReference>
<evidence type="ECO:0000256" key="5">
    <source>
        <dbReference type="ARBA" id="ARBA00022771"/>
    </source>
</evidence>
<dbReference type="Pfam" id="PF08646">
    <property type="entry name" value="Rep_fac-A_C"/>
    <property type="match status" value="1"/>
</dbReference>
<dbReference type="InterPro" id="IPR004591">
    <property type="entry name" value="Rfa1"/>
</dbReference>
<dbReference type="CDD" id="cd04476">
    <property type="entry name" value="RPA1_DBD_C"/>
    <property type="match status" value="1"/>
</dbReference>
<dbReference type="InterPro" id="IPR013955">
    <property type="entry name" value="Rep_factor-A_C"/>
</dbReference>
<keyword evidence="9 10" id="KW-0539">Nucleus</keyword>
<dbReference type="eggNOG" id="KOG0851">
    <property type="taxonomic scope" value="Eukaryota"/>
</dbReference>
<evidence type="ECO:0000259" key="11">
    <source>
        <dbReference type="Pfam" id="PF02721"/>
    </source>
</evidence>
<keyword evidence="15" id="KW-1185">Reference proteome</keyword>
<dbReference type="STRING" id="574566.I0YNN9"/>
<name>I0YNN9_COCSC</name>
<dbReference type="Gene3D" id="2.40.50.140">
    <property type="entry name" value="Nucleic acid-binding proteins"/>
    <property type="match status" value="3"/>
</dbReference>
<dbReference type="InterPro" id="IPR031657">
    <property type="entry name" value="REPA_OB_2"/>
</dbReference>
<evidence type="ECO:0000256" key="1">
    <source>
        <dbReference type="ARBA" id="ARBA00004123"/>
    </source>
</evidence>
<keyword evidence="4 10" id="KW-0479">Metal-binding</keyword>
<evidence type="ECO:0000256" key="10">
    <source>
        <dbReference type="RuleBase" id="RU364130"/>
    </source>
</evidence>
<protein>
    <recommendedName>
        <fullName evidence="10">Replication protein A subunit</fullName>
    </recommendedName>
</protein>
<dbReference type="CDD" id="cd04474">
    <property type="entry name" value="RPA1_DBD_A"/>
    <property type="match status" value="1"/>
</dbReference>
<evidence type="ECO:0000259" key="12">
    <source>
        <dbReference type="Pfam" id="PF08646"/>
    </source>
</evidence>
<dbReference type="InterPro" id="IPR047192">
    <property type="entry name" value="Euk_RPA1_DBD_C"/>
</dbReference>
<feature type="domain" description="Replication protein A OB" evidence="13">
    <location>
        <begin position="164"/>
        <end position="255"/>
    </location>
</feature>
<evidence type="ECO:0000256" key="6">
    <source>
        <dbReference type="ARBA" id="ARBA00022833"/>
    </source>
</evidence>
<dbReference type="NCBIfam" id="TIGR00617">
    <property type="entry name" value="rpa1"/>
    <property type="match status" value="1"/>
</dbReference>
<evidence type="ECO:0000256" key="2">
    <source>
        <dbReference type="ARBA" id="ARBA00005690"/>
    </source>
</evidence>
<dbReference type="PANTHER" id="PTHR47165:SF4">
    <property type="entry name" value="OS03G0429900 PROTEIN"/>
    <property type="match status" value="1"/>
</dbReference>
<dbReference type="AlphaFoldDB" id="I0YNN9"/>
<evidence type="ECO:0000256" key="4">
    <source>
        <dbReference type="ARBA" id="ARBA00022723"/>
    </source>
</evidence>
<dbReference type="Pfam" id="PF16900">
    <property type="entry name" value="REPA_OB_2"/>
    <property type="match status" value="1"/>
</dbReference>
<keyword evidence="8" id="KW-0233">DNA recombination</keyword>
<sequence>MASRSSGPGVTLEDWHSCRVRASGGGASRVACQPIHALNPYSNDWTIRAKLVSKAPLRHFDKAGQQQAVFGVEVVDDQGTTIEITLWRGLAEKFYDHLEEGRVYIFRRGQVKLANKNYKTVRNDYTIHMDNGSEIEQCEDSDVSKMTAKLKFVDFERLPMYAGKKTLVDVLGIATAVGPLGSVKRSRDGTELARRDVTLVDQGAKTVVVTLWGSTAEEVGAQLEQQPDALISISSCRVTDFNGVSLSTVTRSGVSVEPEGERADALRRWWESDGRTAPTQHLGEGLASAKRASGGAAELQTFAQLRVGKEELPPADAKPQYHTVIATVANIDSQQSLYYEACPDNNRKVVKQGEGWFCEYDQQTYMAMVRRYVMLANCVDASGDCLLSVFNEQAEALLGISADEIATLKEDETNPGPYEAVLKRAQWSEWVLRVQSRTQEYNGELRQRLSVASLKPVSYVEESRRMVQALDRLRAA</sequence>
<evidence type="ECO:0000256" key="7">
    <source>
        <dbReference type="ARBA" id="ARBA00023125"/>
    </source>
</evidence>